<reference evidence="1 2" key="1">
    <citation type="submission" date="2016-11" db="EMBL/GenBank/DDBJ databases">
        <title>The macronuclear genome of Stentor coeruleus: a giant cell with tiny introns.</title>
        <authorList>
            <person name="Slabodnick M."/>
            <person name="Ruby J.G."/>
            <person name="Reiff S.B."/>
            <person name="Swart E.C."/>
            <person name="Gosai S."/>
            <person name="Prabakaran S."/>
            <person name="Witkowska E."/>
            <person name="Larue G.E."/>
            <person name="Fisher S."/>
            <person name="Freeman R.M."/>
            <person name="Gunawardena J."/>
            <person name="Chu W."/>
            <person name="Stover N.A."/>
            <person name="Gregory B.D."/>
            <person name="Nowacki M."/>
            <person name="Derisi J."/>
            <person name="Roy S.W."/>
            <person name="Marshall W.F."/>
            <person name="Sood P."/>
        </authorList>
    </citation>
    <scope>NUCLEOTIDE SEQUENCE [LARGE SCALE GENOMIC DNA]</scope>
    <source>
        <strain evidence="1">WM001</strain>
    </source>
</reference>
<organism evidence="1 2">
    <name type="scientific">Stentor coeruleus</name>
    <dbReference type="NCBI Taxonomy" id="5963"/>
    <lineage>
        <taxon>Eukaryota</taxon>
        <taxon>Sar</taxon>
        <taxon>Alveolata</taxon>
        <taxon>Ciliophora</taxon>
        <taxon>Postciliodesmatophora</taxon>
        <taxon>Heterotrichea</taxon>
        <taxon>Heterotrichida</taxon>
        <taxon>Stentoridae</taxon>
        <taxon>Stentor</taxon>
    </lineage>
</organism>
<gene>
    <name evidence="1" type="ORF">SteCoe_4686</name>
</gene>
<keyword evidence="2" id="KW-1185">Reference proteome</keyword>
<name>A0A1R2CUA5_9CILI</name>
<dbReference type="Proteomes" id="UP000187209">
    <property type="component" value="Unassembled WGS sequence"/>
</dbReference>
<sequence length="270" mass="31411">MKKLIRSSSAATSDRRCELNKDIYPPICDNEHLTGDCYCHLCTCGNHKCPGDYKKQVYSTRSHFSSLYKQNYRKHSSTPVKQNPIPEFRPAKYTLEGMTTAKKDYIKQEFLHSESCNLDKFNYQPLKFVAKTNYTSSFNCWKESFLEKQYVMEHPYGKVDSKFLNDSCYRKDFNIYSPQIAQENNEKAKHFKERAQGSRGLISPSSAFMGKSSQKSDYKSFHCSKPVHEIGLDPIFSLGDWKSNFKSTYEDSYSNPIFNRPPKKKYAKIK</sequence>
<dbReference type="AlphaFoldDB" id="A0A1R2CUA5"/>
<evidence type="ECO:0000313" key="1">
    <source>
        <dbReference type="EMBL" id="OMJ92550.1"/>
    </source>
</evidence>
<evidence type="ECO:0000313" key="2">
    <source>
        <dbReference type="Proteomes" id="UP000187209"/>
    </source>
</evidence>
<proteinExistence type="predicted"/>
<accession>A0A1R2CUA5</accession>
<evidence type="ECO:0008006" key="3">
    <source>
        <dbReference type="Google" id="ProtNLM"/>
    </source>
</evidence>
<dbReference type="EMBL" id="MPUH01000059">
    <property type="protein sequence ID" value="OMJ92550.1"/>
    <property type="molecule type" value="Genomic_DNA"/>
</dbReference>
<protein>
    <recommendedName>
        <fullName evidence="3">STOP protein</fullName>
    </recommendedName>
</protein>
<comment type="caution">
    <text evidence="1">The sequence shown here is derived from an EMBL/GenBank/DDBJ whole genome shotgun (WGS) entry which is preliminary data.</text>
</comment>